<reference evidence="1 2" key="1">
    <citation type="submission" date="2019-04" db="EMBL/GenBank/DDBJ databases">
        <authorList>
            <person name="Schori C."/>
            <person name="Ahrens C."/>
        </authorList>
    </citation>
    <scope>NUCLEOTIDE SEQUENCE [LARGE SCALE GENOMIC DNA]</scope>
    <source>
        <strain evidence="1 2">DSM 2950</strain>
    </source>
</reference>
<name>A0A7G5N133_9FIRM</name>
<sequence>MSKFDYMNFWGDCIETLAVSKEKYTKEQAIEVAKIELESIGKPYYIAVGNGYVRHRAGVNEDGEPCVCWWLEYEEHSRSCPCWIFHRTTERNEWCKEDYEYIHIPATVEKVEEE</sequence>
<proteinExistence type="predicted"/>
<organism evidence="1 2">
    <name type="scientific">Blautia producta</name>
    <dbReference type="NCBI Taxonomy" id="33035"/>
    <lineage>
        <taxon>Bacteria</taxon>
        <taxon>Bacillati</taxon>
        <taxon>Bacillota</taxon>
        <taxon>Clostridia</taxon>
        <taxon>Lachnospirales</taxon>
        <taxon>Lachnospiraceae</taxon>
        <taxon>Blautia</taxon>
    </lineage>
</organism>
<dbReference type="GeneID" id="75053967"/>
<gene>
    <name evidence="1" type="ORF">E5259_24950</name>
</gene>
<dbReference type="Proteomes" id="UP000515789">
    <property type="component" value="Chromosome"/>
</dbReference>
<protein>
    <submittedName>
        <fullName evidence="1">Uncharacterized protein</fullName>
    </submittedName>
</protein>
<dbReference type="EMBL" id="CP039126">
    <property type="protein sequence ID" value="QMW80576.1"/>
    <property type="molecule type" value="Genomic_DNA"/>
</dbReference>
<accession>A0A7G5N133</accession>
<dbReference type="AlphaFoldDB" id="A0A7G5N133"/>
<evidence type="ECO:0000313" key="1">
    <source>
        <dbReference type="EMBL" id="QMW80576.1"/>
    </source>
</evidence>
<evidence type="ECO:0000313" key="2">
    <source>
        <dbReference type="Proteomes" id="UP000515789"/>
    </source>
</evidence>
<dbReference type="RefSeq" id="WP_018595201.1">
    <property type="nucleotide sequence ID" value="NZ_CABLBP010000020.1"/>
</dbReference>